<dbReference type="InterPro" id="IPR037185">
    <property type="entry name" value="EmrE-like"/>
</dbReference>
<feature type="transmembrane region" description="Helical" evidence="7">
    <location>
        <begin position="101"/>
        <end position="121"/>
    </location>
</feature>
<dbReference type="PANTHER" id="PTHR22911">
    <property type="entry name" value="ACYL-MALONYL CONDENSING ENZYME-RELATED"/>
    <property type="match status" value="1"/>
</dbReference>
<evidence type="ECO:0000256" key="3">
    <source>
        <dbReference type="ARBA" id="ARBA00022475"/>
    </source>
</evidence>
<keyword evidence="10" id="KW-1185">Reference proteome</keyword>
<keyword evidence="3" id="KW-1003">Cell membrane</keyword>
<dbReference type="Proteomes" id="UP001271640">
    <property type="component" value="Unassembled WGS sequence"/>
</dbReference>
<feature type="transmembrane region" description="Helical" evidence="7">
    <location>
        <begin position="273"/>
        <end position="292"/>
    </location>
</feature>
<proteinExistence type="inferred from homology"/>
<organism evidence="9 10">
    <name type="scientific">Xenorhabdus littoralis</name>
    <dbReference type="NCBI Taxonomy" id="2582835"/>
    <lineage>
        <taxon>Bacteria</taxon>
        <taxon>Pseudomonadati</taxon>
        <taxon>Pseudomonadota</taxon>
        <taxon>Gammaproteobacteria</taxon>
        <taxon>Enterobacterales</taxon>
        <taxon>Morganellaceae</taxon>
        <taxon>Xenorhabdus</taxon>
    </lineage>
</organism>
<dbReference type="InterPro" id="IPR000620">
    <property type="entry name" value="EamA_dom"/>
</dbReference>
<dbReference type="EMBL" id="VCDP01000056">
    <property type="protein sequence ID" value="MDX8000272.1"/>
    <property type="molecule type" value="Genomic_DNA"/>
</dbReference>
<feature type="transmembrane region" description="Helical" evidence="7">
    <location>
        <begin position="207"/>
        <end position="234"/>
    </location>
</feature>
<evidence type="ECO:0000259" key="8">
    <source>
        <dbReference type="Pfam" id="PF00892"/>
    </source>
</evidence>
<dbReference type="SUPFAM" id="SSF103481">
    <property type="entry name" value="Multidrug resistance efflux transporter EmrE"/>
    <property type="match status" value="2"/>
</dbReference>
<evidence type="ECO:0000313" key="9">
    <source>
        <dbReference type="EMBL" id="MDX8000272.1"/>
    </source>
</evidence>
<sequence length="305" mass="33770">MNKTKFSGIVYALLAAIFNGAVGVLSVKLFQSGVSPSQVAFYKCFIGLIIVLSIIMLSPKRTDFIKFIRTRWYIVLVCSFFGFFILYHFETDAYSTINVSTVVFILFGSATIFSFILSAFAEKRFFNFKEIQAMILSVIGLYLIFSEGGNIDLTVNAGLINSLIAGLGYGLFLFLSKKLKLGAGVPQLGSLFLFGCLFLYFPVHGDILNVTITFEIFMMLLLLAILPTIGGFWCTTKALTLTSSQSVQLIELSEPIFAIIFSVIFLGQLSSPIQYLGGGLIFIAILLHEFPLSFSKIKNIFPVIR</sequence>
<feature type="transmembrane region" description="Helical" evidence="7">
    <location>
        <begin position="246"/>
        <end position="267"/>
    </location>
</feature>
<evidence type="ECO:0000256" key="2">
    <source>
        <dbReference type="ARBA" id="ARBA00007362"/>
    </source>
</evidence>
<feature type="transmembrane region" description="Helical" evidence="7">
    <location>
        <begin position="70"/>
        <end position="89"/>
    </location>
</feature>
<evidence type="ECO:0000256" key="6">
    <source>
        <dbReference type="ARBA" id="ARBA00023136"/>
    </source>
</evidence>
<comment type="caution">
    <text evidence="9">The sequence shown here is derived from an EMBL/GenBank/DDBJ whole genome shotgun (WGS) entry which is preliminary data.</text>
</comment>
<feature type="transmembrane region" description="Helical" evidence="7">
    <location>
        <begin position="133"/>
        <end position="151"/>
    </location>
</feature>
<evidence type="ECO:0000256" key="5">
    <source>
        <dbReference type="ARBA" id="ARBA00022989"/>
    </source>
</evidence>
<evidence type="ECO:0000256" key="4">
    <source>
        <dbReference type="ARBA" id="ARBA00022692"/>
    </source>
</evidence>
<reference evidence="10" key="1">
    <citation type="journal article" date="2024" name="Toxins">
        <title>Genome Sequence Analysis of Native Xenorhabdus Strains Isolated from Entomopathogenic Nematodes in Argentina.</title>
        <authorList>
            <person name="Palma L."/>
            <person name="Frizzo L."/>
            <person name="Kaiser S."/>
            <person name="Berry C."/>
            <person name="Caballero P."/>
            <person name="Bode H.B."/>
            <person name="Del Valle E.E."/>
        </authorList>
    </citation>
    <scope>NUCLEOTIDE SEQUENCE [LARGE SCALE GENOMIC DNA]</scope>
    <source>
        <strain evidence="10">Reich</strain>
    </source>
</reference>
<feature type="transmembrane region" description="Helical" evidence="7">
    <location>
        <begin position="182"/>
        <end position="201"/>
    </location>
</feature>
<dbReference type="Pfam" id="PF00892">
    <property type="entry name" value="EamA"/>
    <property type="match status" value="2"/>
</dbReference>
<feature type="domain" description="EamA" evidence="8">
    <location>
        <begin position="7"/>
        <end position="145"/>
    </location>
</feature>
<accession>A0ABU4SNN1</accession>
<evidence type="ECO:0000256" key="7">
    <source>
        <dbReference type="SAM" id="Phobius"/>
    </source>
</evidence>
<feature type="transmembrane region" description="Helical" evidence="7">
    <location>
        <begin position="39"/>
        <end position="58"/>
    </location>
</feature>
<dbReference type="RefSeq" id="WP_319926980.1">
    <property type="nucleotide sequence ID" value="NZ_VCDP01000056.1"/>
</dbReference>
<keyword evidence="5 7" id="KW-1133">Transmembrane helix</keyword>
<comment type="subcellular location">
    <subcellularLocation>
        <location evidence="1">Cell membrane</location>
        <topology evidence="1">Multi-pass membrane protein</topology>
    </subcellularLocation>
</comment>
<protein>
    <submittedName>
        <fullName evidence="9">DMT family transporter</fullName>
    </submittedName>
</protein>
<evidence type="ECO:0000256" key="1">
    <source>
        <dbReference type="ARBA" id="ARBA00004651"/>
    </source>
</evidence>
<comment type="similarity">
    <text evidence="2">Belongs to the EamA transporter family.</text>
</comment>
<name>A0ABU4SNN1_9GAMM</name>
<feature type="domain" description="EamA" evidence="8">
    <location>
        <begin position="158"/>
        <end position="287"/>
    </location>
</feature>
<keyword evidence="4 7" id="KW-0812">Transmembrane</keyword>
<feature type="transmembrane region" description="Helical" evidence="7">
    <location>
        <begin position="157"/>
        <end position="175"/>
    </location>
</feature>
<evidence type="ECO:0000313" key="10">
    <source>
        <dbReference type="Proteomes" id="UP001271640"/>
    </source>
</evidence>
<keyword evidence="6 7" id="KW-0472">Membrane</keyword>
<gene>
    <name evidence="9" type="ORF">FE394_13970</name>
</gene>